<evidence type="ECO:0000313" key="1">
    <source>
        <dbReference type="EMBL" id="QJD85943.1"/>
    </source>
</evidence>
<name>A0A7Z2ZN86_9BACL</name>
<dbReference type="AlphaFoldDB" id="A0A7Z2ZN86"/>
<evidence type="ECO:0008006" key="3">
    <source>
        <dbReference type="Google" id="ProtNLM"/>
    </source>
</evidence>
<gene>
    <name evidence="1" type="ORF">HH215_24045</name>
</gene>
<dbReference type="KEGG" id="cheb:HH215_24045"/>
<proteinExistence type="predicted"/>
<dbReference type="RefSeq" id="WP_169282195.1">
    <property type="nucleotide sequence ID" value="NZ_CP051680.1"/>
</dbReference>
<reference evidence="1 2" key="1">
    <citation type="submission" date="2020-04" db="EMBL/GenBank/DDBJ databases">
        <title>Genome sequencing of novel species.</title>
        <authorList>
            <person name="Heo J."/>
            <person name="Kim S.-J."/>
            <person name="Kim J.-S."/>
            <person name="Hong S.-B."/>
            <person name="Kwon S.-W."/>
        </authorList>
    </citation>
    <scope>NUCLEOTIDE SEQUENCE [LARGE SCALE GENOMIC DNA]</scope>
    <source>
        <strain evidence="1 2">MFER-1</strain>
    </source>
</reference>
<accession>A0A7Z2ZN86</accession>
<organism evidence="1 2">
    <name type="scientific">Cohnella herbarum</name>
    <dbReference type="NCBI Taxonomy" id="2728023"/>
    <lineage>
        <taxon>Bacteria</taxon>
        <taxon>Bacillati</taxon>
        <taxon>Bacillota</taxon>
        <taxon>Bacilli</taxon>
        <taxon>Bacillales</taxon>
        <taxon>Paenibacillaceae</taxon>
        <taxon>Cohnella</taxon>
    </lineage>
</organism>
<sequence>MSRFFCPESVEKVGVRESLPLSWIRVWKLHGSLGWFWKKGPSTTSGKVIRLGAQSKKDNLDELVIYPSREKYESSRKQPFITYFDRLKSYLRDGEGIFIISGYSFGDEHVNDVIFDGLRQNNRLHVIAFMYDNPELIALEQDLKQFLNISILSPNHAIIGGKLGDWKIDPQVKEDKKHEIVNFWDLDNDELKIGNFLNFIDFITDYKKVPSKVEVTDED</sequence>
<protein>
    <recommendedName>
        <fullName evidence="3">SIR2-like domain-containing protein</fullName>
    </recommendedName>
</protein>
<dbReference type="EMBL" id="CP051680">
    <property type="protein sequence ID" value="QJD85943.1"/>
    <property type="molecule type" value="Genomic_DNA"/>
</dbReference>
<keyword evidence="2" id="KW-1185">Reference proteome</keyword>
<dbReference type="Pfam" id="PF13289">
    <property type="entry name" value="SIR2_2"/>
    <property type="match status" value="1"/>
</dbReference>
<dbReference type="Proteomes" id="UP000502248">
    <property type="component" value="Chromosome"/>
</dbReference>
<evidence type="ECO:0000313" key="2">
    <source>
        <dbReference type="Proteomes" id="UP000502248"/>
    </source>
</evidence>